<protein>
    <recommendedName>
        <fullName evidence="3">DUF2281 domain-containing protein</fullName>
    </recommendedName>
</protein>
<dbReference type="AlphaFoldDB" id="A0A926WL80"/>
<dbReference type="RefSeq" id="WP_190564823.1">
    <property type="nucleotide sequence ID" value="NZ_JACJQU010000028.1"/>
</dbReference>
<evidence type="ECO:0000313" key="1">
    <source>
        <dbReference type="EMBL" id="MBD2296703.1"/>
    </source>
</evidence>
<sequence>MTNQEFLGEFLSLPTEAQNQVINLIAYLKQKYTYTESLSVSPDVDLNNDGFIGMWQNRQDLGSANWVRNLRETEWSKTHD</sequence>
<comment type="caution">
    <text evidence="1">The sequence shown here is derived from an EMBL/GenBank/DDBJ whole genome shotgun (WGS) entry which is preliminary data.</text>
</comment>
<organism evidence="1 2">
    <name type="scientific">Anabaena sphaerica FACHB-251</name>
    <dbReference type="NCBI Taxonomy" id="2692883"/>
    <lineage>
        <taxon>Bacteria</taxon>
        <taxon>Bacillati</taxon>
        <taxon>Cyanobacteriota</taxon>
        <taxon>Cyanophyceae</taxon>
        <taxon>Nostocales</taxon>
        <taxon>Nostocaceae</taxon>
        <taxon>Anabaena</taxon>
    </lineage>
</organism>
<accession>A0A926WL80</accession>
<evidence type="ECO:0000313" key="2">
    <source>
        <dbReference type="Proteomes" id="UP000662185"/>
    </source>
</evidence>
<name>A0A926WL80_9NOST</name>
<keyword evidence="2" id="KW-1185">Reference proteome</keyword>
<gene>
    <name evidence="1" type="ORF">H6G06_25270</name>
</gene>
<reference evidence="2" key="1">
    <citation type="journal article" date="2020" name="ISME J.">
        <title>Comparative genomics reveals insights into cyanobacterial evolution and habitat adaptation.</title>
        <authorList>
            <person name="Chen M.Y."/>
            <person name="Teng W.K."/>
            <person name="Zhao L."/>
            <person name="Hu C.X."/>
            <person name="Zhou Y.K."/>
            <person name="Han B.P."/>
            <person name="Song L.R."/>
            <person name="Shu W.S."/>
        </authorList>
    </citation>
    <scope>NUCLEOTIDE SEQUENCE [LARGE SCALE GENOMIC DNA]</scope>
    <source>
        <strain evidence="2">FACHB-251</strain>
    </source>
</reference>
<dbReference type="EMBL" id="JACJQU010000028">
    <property type="protein sequence ID" value="MBD2296703.1"/>
    <property type="molecule type" value="Genomic_DNA"/>
</dbReference>
<dbReference type="Proteomes" id="UP000662185">
    <property type="component" value="Unassembled WGS sequence"/>
</dbReference>
<evidence type="ECO:0008006" key="3">
    <source>
        <dbReference type="Google" id="ProtNLM"/>
    </source>
</evidence>
<proteinExistence type="predicted"/>